<feature type="chain" id="PRO_5042913275" description="Secreted protein" evidence="1">
    <location>
        <begin position="19"/>
        <end position="92"/>
    </location>
</feature>
<keyword evidence="3" id="KW-1185">Reference proteome</keyword>
<keyword evidence="1" id="KW-0732">Signal</keyword>
<dbReference type="AlphaFoldDB" id="A0AAQ4DEP7"/>
<comment type="caution">
    <text evidence="2">The sequence shown here is derived from an EMBL/GenBank/DDBJ whole genome shotgun (WGS) entry which is preliminary data.</text>
</comment>
<evidence type="ECO:0008006" key="4">
    <source>
        <dbReference type="Google" id="ProtNLM"/>
    </source>
</evidence>
<evidence type="ECO:0000313" key="2">
    <source>
        <dbReference type="EMBL" id="KAK8760937.1"/>
    </source>
</evidence>
<gene>
    <name evidence="2" type="ORF">V5799_027796</name>
</gene>
<evidence type="ECO:0000256" key="1">
    <source>
        <dbReference type="SAM" id="SignalP"/>
    </source>
</evidence>
<dbReference type="EMBL" id="JARKHS020031715">
    <property type="protein sequence ID" value="KAK8760937.1"/>
    <property type="molecule type" value="Genomic_DNA"/>
</dbReference>
<reference evidence="2 3" key="1">
    <citation type="journal article" date="2023" name="Arcadia Sci">
        <title>De novo assembly of a long-read Amblyomma americanum tick genome.</title>
        <authorList>
            <person name="Chou S."/>
            <person name="Poskanzer K.E."/>
            <person name="Rollins M."/>
            <person name="Thuy-Boun P.S."/>
        </authorList>
    </citation>
    <scope>NUCLEOTIDE SEQUENCE [LARGE SCALE GENOMIC DNA]</scope>
    <source>
        <strain evidence="2">F_SG_1</strain>
        <tissue evidence="2">Salivary glands</tissue>
    </source>
</reference>
<name>A0AAQ4DEP7_AMBAM</name>
<accession>A0AAQ4DEP7</accession>
<organism evidence="2 3">
    <name type="scientific">Amblyomma americanum</name>
    <name type="common">Lone star tick</name>
    <dbReference type="NCBI Taxonomy" id="6943"/>
    <lineage>
        <taxon>Eukaryota</taxon>
        <taxon>Metazoa</taxon>
        <taxon>Ecdysozoa</taxon>
        <taxon>Arthropoda</taxon>
        <taxon>Chelicerata</taxon>
        <taxon>Arachnida</taxon>
        <taxon>Acari</taxon>
        <taxon>Parasitiformes</taxon>
        <taxon>Ixodida</taxon>
        <taxon>Ixodoidea</taxon>
        <taxon>Ixodidae</taxon>
        <taxon>Amblyomminae</taxon>
        <taxon>Amblyomma</taxon>
    </lineage>
</organism>
<feature type="signal peptide" evidence="1">
    <location>
        <begin position="1"/>
        <end position="18"/>
    </location>
</feature>
<proteinExistence type="predicted"/>
<sequence>MLIMALLVSFVNHGRCKAGYRQTVSLGNVVNCVFRLPKKDPSFPASPWFLTHCRSIAGGPHRRQHGQFAARSFCSSLCTPRGSSVCGICNQR</sequence>
<protein>
    <recommendedName>
        <fullName evidence="4">Secreted protein</fullName>
    </recommendedName>
</protein>
<evidence type="ECO:0000313" key="3">
    <source>
        <dbReference type="Proteomes" id="UP001321473"/>
    </source>
</evidence>
<dbReference type="Proteomes" id="UP001321473">
    <property type="component" value="Unassembled WGS sequence"/>
</dbReference>